<reference evidence="4 5" key="2">
    <citation type="submission" date="2024-07" db="EMBL/GenBank/DDBJ databases">
        <authorList>
            <person name="Akdeniz Z."/>
        </authorList>
    </citation>
    <scope>NUCLEOTIDE SEQUENCE [LARGE SCALE GENOMIC DNA]</scope>
</reference>
<evidence type="ECO:0000313" key="5">
    <source>
        <dbReference type="Proteomes" id="UP001642409"/>
    </source>
</evidence>
<keyword evidence="2" id="KW-0472">Membrane</keyword>
<feature type="coiled-coil region" evidence="1">
    <location>
        <begin position="317"/>
        <end position="344"/>
    </location>
</feature>
<evidence type="ECO:0000313" key="3">
    <source>
        <dbReference type="EMBL" id="CAI9915761.1"/>
    </source>
</evidence>
<keyword evidence="2" id="KW-0812">Transmembrane</keyword>
<evidence type="ECO:0000313" key="4">
    <source>
        <dbReference type="EMBL" id="CAL6081335.1"/>
    </source>
</evidence>
<keyword evidence="1" id="KW-0175">Coiled coil</keyword>
<dbReference type="Proteomes" id="UP001642409">
    <property type="component" value="Unassembled WGS sequence"/>
</dbReference>
<name>A0AA86TF97_9EUKA</name>
<evidence type="ECO:0000256" key="1">
    <source>
        <dbReference type="SAM" id="Coils"/>
    </source>
</evidence>
<protein>
    <submittedName>
        <fullName evidence="3">Uncharacterized protein</fullName>
    </submittedName>
</protein>
<comment type="caution">
    <text evidence="3">The sequence shown here is derived from an EMBL/GenBank/DDBJ whole genome shotgun (WGS) entry which is preliminary data.</text>
</comment>
<organism evidence="3">
    <name type="scientific">Hexamita inflata</name>
    <dbReference type="NCBI Taxonomy" id="28002"/>
    <lineage>
        <taxon>Eukaryota</taxon>
        <taxon>Metamonada</taxon>
        <taxon>Diplomonadida</taxon>
        <taxon>Hexamitidae</taxon>
        <taxon>Hexamitinae</taxon>
        <taxon>Hexamita</taxon>
    </lineage>
</organism>
<sequence>MCSNILARNLKLGYCIKQISLSSRVQISNIVYSPELSVFYSLYTTNANDIKLNFTYSVKNVPSFALFGLTPNILIQNSIICVHVPEQLVNSALVCLVCDLGALSVDFIFQALGQNVSGLILSPLTNLNINQSHIQNRMYGHNIGLVQIFHNITVTLDQCNISVFIAPNSIYSSLFVQILDNVVLLVNYVKLCSNVPIFGQGTVTNQIGDFEKTCILCRDQIYAYGLCQSNLQFADLINDTLICKNPFEFDGIRCLCPENYILNETSCVNILKSVNQLINLQLKTDDQLNNIINTFDDTKSQLDMSIMTLNAFVSNQQNDIQELNKQLSNNISILETEIINLNISLSTCISQNTKDIQQVNNSLISFNAATSGNITIINVAISNLNTVSSNQQKQITTNLNSLIAINTSYNAFVSTVTTNNSNQNTAINNLNSQIASQKSQIQALQALKYQQTLPIGTILMFDAAGWIDNSTMMGWYACTAVNHNSNNNIPSLESQFIRGISPSARQSSVLQSGTGFVNISLSNLPPHRHNINHKHDVIVNGQDPGVAGTEQSTTVLIQTGQSKMHTFSRGNNVLGNSYTITQDVTASGDGANEGAKSVPVEINNNNNQIILKQFIFVTFIIVFFNLFNFCFSL</sequence>
<keyword evidence="2" id="KW-1133">Transmembrane helix</keyword>
<keyword evidence="5" id="KW-1185">Reference proteome</keyword>
<accession>A0AA86TF97</accession>
<dbReference type="AlphaFoldDB" id="A0AA86TF97"/>
<feature type="transmembrane region" description="Helical" evidence="2">
    <location>
        <begin position="614"/>
        <end position="631"/>
    </location>
</feature>
<dbReference type="EMBL" id="CATOUU010000077">
    <property type="protein sequence ID" value="CAI9915761.1"/>
    <property type="molecule type" value="Genomic_DNA"/>
</dbReference>
<gene>
    <name evidence="3" type="ORF">HINF_LOCUS3406</name>
    <name evidence="4" type="ORF">HINF_LOCUS60294</name>
</gene>
<reference evidence="3" key="1">
    <citation type="submission" date="2023-06" db="EMBL/GenBank/DDBJ databases">
        <authorList>
            <person name="Kurt Z."/>
        </authorList>
    </citation>
    <scope>NUCLEOTIDE SEQUENCE</scope>
</reference>
<evidence type="ECO:0000256" key="2">
    <source>
        <dbReference type="SAM" id="Phobius"/>
    </source>
</evidence>
<proteinExistence type="predicted"/>
<dbReference type="EMBL" id="CAXDID020000352">
    <property type="protein sequence ID" value="CAL6081335.1"/>
    <property type="molecule type" value="Genomic_DNA"/>
</dbReference>